<proteinExistence type="predicted"/>
<comment type="caution">
    <text evidence="1">The sequence shown here is derived from an EMBL/GenBank/DDBJ whole genome shotgun (WGS) entry which is preliminary data.</text>
</comment>
<evidence type="ECO:0000313" key="1">
    <source>
        <dbReference type="EMBL" id="KAK3757197.1"/>
    </source>
</evidence>
<organism evidence="1 2">
    <name type="scientific">Elysia crispata</name>
    <name type="common">lettuce slug</name>
    <dbReference type="NCBI Taxonomy" id="231223"/>
    <lineage>
        <taxon>Eukaryota</taxon>
        <taxon>Metazoa</taxon>
        <taxon>Spiralia</taxon>
        <taxon>Lophotrochozoa</taxon>
        <taxon>Mollusca</taxon>
        <taxon>Gastropoda</taxon>
        <taxon>Heterobranchia</taxon>
        <taxon>Euthyneura</taxon>
        <taxon>Panpulmonata</taxon>
        <taxon>Sacoglossa</taxon>
        <taxon>Placobranchoidea</taxon>
        <taxon>Plakobranchidae</taxon>
        <taxon>Elysia</taxon>
    </lineage>
</organism>
<protein>
    <submittedName>
        <fullName evidence="1">Uncharacterized protein</fullName>
    </submittedName>
</protein>
<dbReference type="EMBL" id="JAWDGP010005402">
    <property type="protein sequence ID" value="KAK3757197.1"/>
    <property type="molecule type" value="Genomic_DNA"/>
</dbReference>
<sequence length="82" mass="9386">MDETFERPSMAVTTMEMINYACMTSGREGRLNEHAQLSARVLQLFTHPLPTVITDYIESLVRCAGLEMYVKSVYRARSPWPS</sequence>
<accession>A0AAE0YVV1</accession>
<gene>
    <name evidence="1" type="ORF">RRG08_042881</name>
</gene>
<reference evidence="1" key="1">
    <citation type="journal article" date="2023" name="G3 (Bethesda)">
        <title>A reference genome for the long-term kleptoplast-retaining sea slug Elysia crispata morphotype clarki.</title>
        <authorList>
            <person name="Eastman K.E."/>
            <person name="Pendleton A.L."/>
            <person name="Shaikh M.A."/>
            <person name="Suttiyut T."/>
            <person name="Ogas R."/>
            <person name="Tomko P."/>
            <person name="Gavelis G."/>
            <person name="Widhalm J.R."/>
            <person name="Wisecaver J.H."/>
        </authorList>
    </citation>
    <scope>NUCLEOTIDE SEQUENCE</scope>
    <source>
        <strain evidence="1">ECLA1</strain>
    </source>
</reference>
<evidence type="ECO:0000313" key="2">
    <source>
        <dbReference type="Proteomes" id="UP001283361"/>
    </source>
</evidence>
<name>A0AAE0YVV1_9GAST</name>
<dbReference type="Proteomes" id="UP001283361">
    <property type="component" value="Unassembled WGS sequence"/>
</dbReference>
<keyword evidence="2" id="KW-1185">Reference proteome</keyword>
<dbReference type="AlphaFoldDB" id="A0AAE0YVV1"/>